<evidence type="ECO:0000259" key="1">
    <source>
        <dbReference type="Pfam" id="PF02625"/>
    </source>
</evidence>
<dbReference type="PANTHER" id="PTHR30388">
    <property type="entry name" value="ALDEHYDE OXIDOREDUCTASE MOLYBDENUM COFACTOR ASSEMBLY PROTEIN"/>
    <property type="match status" value="1"/>
</dbReference>
<evidence type="ECO:0000259" key="2">
    <source>
        <dbReference type="Pfam" id="PF13478"/>
    </source>
</evidence>
<proteinExistence type="predicted"/>
<dbReference type="Proteomes" id="UP000254958">
    <property type="component" value="Unassembled WGS sequence"/>
</dbReference>
<dbReference type="InterPro" id="IPR003777">
    <property type="entry name" value="XdhC_CoxI"/>
</dbReference>
<protein>
    <submittedName>
        <fullName evidence="3">Xanthine dehydrogenase accessory factor</fullName>
    </submittedName>
</protein>
<dbReference type="Pfam" id="PF13478">
    <property type="entry name" value="XdhC_C"/>
    <property type="match status" value="1"/>
</dbReference>
<dbReference type="InterPro" id="IPR052698">
    <property type="entry name" value="MoCofactor_Util/Proc"/>
</dbReference>
<sequence length="358" mass="37759">MMSQSLLHDPLDLAIAWAENGQSAALATVIAAWGSSPRPSGSMMAVNSDGRIEGSVSGGCVEASVFDAAMTAMQDGRPNLLSYGVTSEQAWSVGLACGGELDVLVEAVGPGGTLPMPLLRAAVDLRHQRKPALLATRLSDMRHALVTRTTTGELTSTVGGSIDPHLLPALEQAFRDGRSRRVTGAADESWFLHLLTAPYRLLIVGAVHIAQILAPLATTMGFAVTVIDPRTQLATPERFPGITLVTEWPDEALESLAIDTHTAIVTLTHDAKLDDPTLRTALESPAFYIGALGSRKTQTSRLKRLTEDGIAPERTARIHGPVGLAIGAIGAPEIALSILAEIVAVRRDAALGRQPGWT</sequence>
<feature type="domain" description="XdhC- CoxI" evidence="1">
    <location>
        <begin position="17"/>
        <end position="84"/>
    </location>
</feature>
<organism evidence="3 4">
    <name type="scientific">Gluconacetobacter liquefaciens</name>
    <name type="common">Acetobacter liquefaciens</name>
    <dbReference type="NCBI Taxonomy" id="89584"/>
    <lineage>
        <taxon>Bacteria</taxon>
        <taxon>Pseudomonadati</taxon>
        <taxon>Pseudomonadota</taxon>
        <taxon>Alphaproteobacteria</taxon>
        <taxon>Acetobacterales</taxon>
        <taxon>Acetobacteraceae</taxon>
        <taxon>Gluconacetobacter</taxon>
    </lineage>
</organism>
<gene>
    <name evidence="3" type="ORF">C7453_11843</name>
</gene>
<evidence type="ECO:0000313" key="3">
    <source>
        <dbReference type="EMBL" id="RDI33643.1"/>
    </source>
</evidence>
<accession>A0A370FTP0</accession>
<dbReference type="PANTHER" id="PTHR30388:SF4">
    <property type="entry name" value="MOLYBDENUM COFACTOR INSERTION CHAPERONE PAOD"/>
    <property type="match status" value="1"/>
</dbReference>
<comment type="caution">
    <text evidence="3">The sequence shown here is derived from an EMBL/GenBank/DDBJ whole genome shotgun (WGS) entry which is preliminary data.</text>
</comment>
<evidence type="ECO:0000313" key="4">
    <source>
        <dbReference type="Proteomes" id="UP000254958"/>
    </source>
</evidence>
<dbReference type="AlphaFoldDB" id="A0A370FTP0"/>
<dbReference type="RefSeq" id="WP_245949151.1">
    <property type="nucleotide sequence ID" value="NZ_BJMI01000031.1"/>
</dbReference>
<keyword evidence="4" id="KW-1185">Reference proteome</keyword>
<dbReference type="Gene3D" id="3.40.50.720">
    <property type="entry name" value="NAD(P)-binding Rossmann-like Domain"/>
    <property type="match status" value="1"/>
</dbReference>
<reference evidence="3 4" key="1">
    <citation type="submission" date="2018-07" db="EMBL/GenBank/DDBJ databases">
        <title>Genomic Encyclopedia of Type Strains, Phase IV (KMG-IV): sequencing the most valuable type-strain genomes for metagenomic binning, comparative biology and taxonomic classification.</title>
        <authorList>
            <person name="Goeker M."/>
        </authorList>
    </citation>
    <scope>NUCLEOTIDE SEQUENCE [LARGE SCALE GENOMIC DNA]</scope>
    <source>
        <strain evidence="3 4">DSM 5603</strain>
    </source>
</reference>
<feature type="domain" description="XdhC Rossmann" evidence="2">
    <location>
        <begin position="201"/>
        <end position="342"/>
    </location>
</feature>
<dbReference type="EMBL" id="QQAW01000018">
    <property type="protein sequence ID" value="RDI33643.1"/>
    <property type="molecule type" value="Genomic_DNA"/>
</dbReference>
<dbReference type="InterPro" id="IPR027051">
    <property type="entry name" value="XdhC_Rossmann_dom"/>
</dbReference>
<name>A0A370FTP0_GLULI</name>
<dbReference type="Pfam" id="PF02625">
    <property type="entry name" value="XdhC_CoxI"/>
    <property type="match status" value="1"/>
</dbReference>